<feature type="compositionally biased region" description="Polar residues" evidence="1">
    <location>
        <begin position="255"/>
        <end position="266"/>
    </location>
</feature>
<evidence type="ECO:0000256" key="1">
    <source>
        <dbReference type="SAM" id="MobiDB-lite"/>
    </source>
</evidence>
<feature type="region of interest" description="Disordered" evidence="1">
    <location>
        <begin position="254"/>
        <end position="275"/>
    </location>
</feature>
<dbReference type="Proteomes" id="UP000001307">
    <property type="component" value="Unassembled WGS sequence"/>
</dbReference>
<proteinExistence type="predicted"/>
<dbReference type="InParanoid" id="E4WPU5"/>
<name>E4WPU5_OIKDI</name>
<feature type="region of interest" description="Disordered" evidence="1">
    <location>
        <begin position="109"/>
        <end position="224"/>
    </location>
</feature>
<dbReference type="EMBL" id="FN653015">
    <property type="protein sequence ID" value="CBY20765.1"/>
    <property type="molecule type" value="Genomic_DNA"/>
</dbReference>
<evidence type="ECO:0000313" key="2">
    <source>
        <dbReference type="EMBL" id="CBY20765.1"/>
    </source>
</evidence>
<reference evidence="2" key="1">
    <citation type="journal article" date="2010" name="Science">
        <title>Plasticity of animal genome architecture unmasked by rapid evolution of a pelagic tunicate.</title>
        <authorList>
            <person name="Denoeud F."/>
            <person name="Henriet S."/>
            <person name="Mungpakdee S."/>
            <person name="Aury J.M."/>
            <person name="Da Silva C."/>
            <person name="Brinkmann H."/>
            <person name="Mikhaleva J."/>
            <person name="Olsen L.C."/>
            <person name="Jubin C."/>
            <person name="Canestro C."/>
            <person name="Bouquet J.M."/>
            <person name="Danks G."/>
            <person name="Poulain J."/>
            <person name="Campsteijn C."/>
            <person name="Adamski M."/>
            <person name="Cross I."/>
            <person name="Yadetie F."/>
            <person name="Muffato M."/>
            <person name="Louis A."/>
            <person name="Butcher S."/>
            <person name="Tsagkogeorga G."/>
            <person name="Konrad A."/>
            <person name="Singh S."/>
            <person name="Jensen M.F."/>
            <person name="Cong E.H."/>
            <person name="Eikeseth-Otteraa H."/>
            <person name="Noel B."/>
            <person name="Anthouard V."/>
            <person name="Porcel B.M."/>
            <person name="Kachouri-Lafond R."/>
            <person name="Nishino A."/>
            <person name="Ugolini M."/>
            <person name="Chourrout P."/>
            <person name="Nishida H."/>
            <person name="Aasland R."/>
            <person name="Huzurbazar S."/>
            <person name="Westhof E."/>
            <person name="Delsuc F."/>
            <person name="Lehrach H."/>
            <person name="Reinhardt R."/>
            <person name="Weissenbach J."/>
            <person name="Roy S.W."/>
            <person name="Artiguenave F."/>
            <person name="Postlethwait J.H."/>
            <person name="Manak J.R."/>
            <person name="Thompson E.M."/>
            <person name="Jaillon O."/>
            <person name="Du Pasquier L."/>
            <person name="Boudinot P."/>
            <person name="Liberles D.A."/>
            <person name="Volff J.N."/>
            <person name="Philippe H."/>
            <person name="Lenhard B."/>
            <person name="Roest Crollius H."/>
            <person name="Wincker P."/>
            <person name="Chourrout D."/>
        </authorList>
    </citation>
    <scope>NUCLEOTIDE SEQUENCE [LARGE SCALE GENOMIC DNA]</scope>
</reference>
<gene>
    <name evidence="2" type="ORF">GSOID_T00000769001</name>
</gene>
<protein>
    <submittedName>
        <fullName evidence="2">Uncharacterized protein</fullName>
    </submittedName>
</protein>
<accession>E4WPU5</accession>
<dbReference type="OrthoDB" id="10539631at2759"/>
<organism evidence="2">
    <name type="scientific">Oikopleura dioica</name>
    <name type="common">Tunicate</name>
    <dbReference type="NCBI Taxonomy" id="34765"/>
    <lineage>
        <taxon>Eukaryota</taxon>
        <taxon>Metazoa</taxon>
        <taxon>Chordata</taxon>
        <taxon>Tunicata</taxon>
        <taxon>Appendicularia</taxon>
        <taxon>Copelata</taxon>
        <taxon>Oikopleuridae</taxon>
        <taxon>Oikopleura</taxon>
    </lineage>
</organism>
<evidence type="ECO:0000313" key="3">
    <source>
        <dbReference type="Proteomes" id="UP000001307"/>
    </source>
</evidence>
<dbReference type="AlphaFoldDB" id="E4WPU5"/>
<sequence>MADNDHKLFERCNSAPILQWELISSSPTKYETKPLTPTSDHLLTPDDKPKFLFKRTKLRRHSSLTKGLLQRCRTTSDADERLGEAKINTSISLTSSTEKLNMLPASHRTASNPTFFRPIGSPNSVFDSPRSASPDSRCEYPLRSRQQPGRQVFKPSGKRKRSACDSSDLDPGLPLRPLTSAKRLRLENDDIVSSDSGASDLNLPTGGAFDAPLPPPPPTATDTLDWWLESNQGFSDRIRRMSSESSLSIDSITREFNSTSSNSCTPKQAPPSLPP</sequence>
<feature type="compositionally biased region" description="Polar residues" evidence="1">
    <location>
        <begin position="121"/>
        <end position="134"/>
    </location>
</feature>
<keyword evidence="3" id="KW-1185">Reference proteome</keyword>